<evidence type="ECO:0000313" key="7">
    <source>
        <dbReference type="Proteomes" id="UP000234331"/>
    </source>
</evidence>
<dbReference type="SUPFAM" id="SSF48008">
    <property type="entry name" value="GntR ligand-binding domain-like"/>
    <property type="match status" value="2"/>
</dbReference>
<evidence type="ECO:0000256" key="3">
    <source>
        <dbReference type="ARBA" id="ARBA00023163"/>
    </source>
</evidence>
<name>A0A2I2KZ10_9ACTN</name>
<evidence type="ECO:0000256" key="2">
    <source>
        <dbReference type="ARBA" id="ARBA00023125"/>
    </source>
</evidence>
<protein>
    <submittedName>
        <fullName evidence="6">DNA-binding transcriptional regulator, FadR family</fullName>
    </submittedName>
</protein>
<dbReference type="Pfam" id="PF00392">
    <property type="entry name" value="GntR"/>
    <property type="match status" value="1"/>
</dbReference>
<feature type="domain" description="HTH gntR-type" evidence="5">
    <location>
        <begin position="38"/>
        <end position="107"/>
    </location>
</feature>
<feature type="region of interest" description="Disordered" evidence="4">
    <location>
        <begin position="454"/>
        <end position="491"/>
    </location>
</feature>
<dbReference type="Pfam" id="PF07729">
    <property type="entry name" value="FCD"/>
    <property type="match status" value="2"/>
</dbReference>
<dbReference type="SMART" id="SM00345">
    <property type="entry name" value="HTH_GNTR"/>
    <property type="match status" value="2"/>
</dbReference>
<sequence length="530" mass="56916">MVEGARAPRGASLADPDRGTMPGESGSGLNSRRRPHEVKLARRLARRIEDDIARDGWRVGTSYASETDLLERYGVSRAVLREAIRLVEHHGVATMRRGRRGGLVLRAPDAAPLTIAVVVYLEYIGTTIEDLLEVRMLVEPLAARLAAQALTEDNIVSLRRVLAAERERGELDPAARGQLHRLLGSLGGNPALSLFVDVLCELTTRYATVPPAQDAAHTRALCADSDRAHAAIVEAIVAGDAALAERRMLRHLTAMRDWLLSTSQEPIARRPSLALAAPGGGKLAETVARRLMSEIIASGARVGEIFGSETELQARLDVSRAVFREAIRLLEYHSVARMRRGPYGGLVISEPDPSASIDAMAVYLDYRGVDAAQLRVVRDVAELGAIGLLVARGTDGSRGAALRAAHQVTAATPPEQVAALSHHFHLRIAELAGNQILALFLQIMLTVSARHAGAPVPPGEDRWPADADAPAPGIPPAVQPTPEATPEAGTEAGTVHDVHGRILEAILAGDGPLAQYRMRRHLQALDAWWA</sequence>
<dbReference type="PANTHER" id="PTHR43537">
    <property type="entry name" value="TRANSCRIPTIONAL REGULATOR, GNTR FAMILY"/>
    <property type="match status" value="1"/>
</dbReference>
<dbReference type="InterPro" id="IPR011711">
    <property type="entry name" value="GntR_C"/>
</dbReference>
<organism evidence="6 7">
    <name type="scientific">Frankia canadensis</name>
    <dbReference type="NCBI Taxonomy" id="1836972"/>
    <lineage>
        <taxon>Bacteria</taxon>
        <taxon>Bacillati</taxon>
        <taxon>Actinomycetota</taxon>
        <taxon>Actinomycetes</taxon>
        <taxon>Frankiales</taxon>
        <taxon>Frankiaceae</taxon>
        <taxon>Frankia</taxon>
    </lineage>
</organism>
<dbReference type="SUPFAM" id="SSF46785">
    <property type="entry name" value="Winged helix' DNA-binding domain"/>
    <property type="match status" value="2"/>
</dbReference>
<proteinExistence type="predicted"/>
<feature type="region of interest" description="Disordered" evidence="4">
    <location>
        <begin position="1"/>
        <end position="36"/>
    </location>
</feature>
<dbReference type="EMBL" id="FZMO01000512">
    <property type="protein sequence ID" value="SNQ50901.1"/>
    <property type="molecule type" value="Genomic_DNA"/>
</dbReference>
<keyword evidence="1" id="KW-0805">Transcription regulation</keyword>
<evidence type="ECO:0000256" key="1">
    <source>
        <dbReference type="ARBA" id="ARBA00023015"/>
    </source>
</evidence>
<dbReference type="InterPro" id="IPR036388">
    <property type="entry name" value="WH-like_DNA-bd_sf"/>
</dbReference>
<dbReference type="Gene3D" id="1.20.120.530">
    <property type="entry name" value="GntR ligand-binding domain-like"/>
    <property type="match status" value="2"/>
</dbReference>
<reference evidence="6 7" key="1">
    <citation type="submission" date="2017-06" db="EMBL/GenBank/DDBJ databases">
        <authorList>
            <person name="Kim H.J."/>
            <person name="Triplett B.A."/>
        </authorList>
    </citation>
    <scope>NUCLEOTIDE SEQUENCE [LARGE SCALE GENOMIC DNA]</scope>
    <source>
        <strain evidence="6">FRACA_ARgP5</strain>
    </source>
</reference>
<accession>A0A2I2KZ10</accession>
<evidence type="ECO:0000259" key="5">
    <source>
        <dbReference type="PROSITE" id="PS50949"/>
    </source>
</evidence>
<dbReference type="PROSITE" id="PS50949">
    <property type="entry name" value="HTH_GNTR"/>
    <property type="match status" value="2"/>
</dbReference>
<evidence type="ECO:0000313" key="6">
    <source>
        <dbReference type="EMBL" id="SNQ50901.1"/>
    </source>
</evidence>
<feature type="domain" description="HTH gntR-type" evidence="5">
    <location>
        <begin position="281"/>
        <end position="351"/>
    </location>
</feature>
<dbReference type="InterPro" id="IPR036390">
    <property type="entry name" value="WH_DNA-bd_sf"/>
</dbReference>
<dbReference type="InterPro" id="IPR008920">
    <property type="entry name" value="TF_FadR/GntR_C"/>
</dbReference>
<dbReference type="AlphaFoldDB" id="A0A2I2KZ10"/>
<dbReference type="InterPro" id="IPR000524">
    <property type="entry name" value="Tscrpt_reg_HTH_GntR"/>
</dbReference>
<keyword evidence="7" id="KW-1185">Reference proteome</keyword>
<dbReference type="Gene3D" id="1.10.10.10">
    <property type="entry name" value="Winged helix-like DNA-binding domain superfamily/Winged helix DNA-binding domain"/>
    <property type="match status" value="2"/>
</dbReference>
<dbReference type="GO" id="GO:0003677">
    <property type="term" value="F:DNA binding"/>
    <property type="evidence" value="ECO:0007669"/>
    <property type="project" value="UniProtKB-KW"/>
</dbReference>
<dbReference type="SMART" id="SM00895">
    <property type="entry name" value="FCD"/>
    <property type="match status" value="2"/>
</dbReference>
<dbReference type="Proteomes" id="UP000234331">
    <property type="component" value="Unassembled WGS sequence"/>
</dbReference>
<gene>
    <name evidence="6" type="ORF">FRACA_560019</name>
</gene>
<dbReference type="GO" id="GO:0003700">
    <property type="term" value="F:DNA-binding transcription factor activity"/>
    <property type="evidence" value="ECO:0007669"/>
    <property type="project" value="InterPro"/>
</dbReference>
<dbReference type="PANTHER" id="PTHR43537:SF5">
    <property type="entry name" value="UXU OPERON TRANSCRIPTIONAL REGULATOR"/>
    <property type="match status" value="1"/>
</dbReference>
<evidence type="ECO:0000256" key="4">
    <source>
        <dbReference type="SAM" id="MobiDB-lite"/>
    </source>
</evidence>
<keyword evidence="3" id="KW-0804">Transcription</keyword>
<keyword evidence="2 6" id="KW-0238">DNA-binding</keyword>